<gene>
    <name evidence="4" type="ORF">BXZ70DRAFT_912685</name>
</gene>
<dbReference type="SUPFAM" id="SSF56235">
    <property type="entry name" value="N-terminal nucleophile aminohydrolases (Ntn hydrolases)"/>
    <property type="match status" value="1"/>
</dbReference>
<sequence length="411" mass="44521">MRDEHKYLPLHRHSSRLLASTSCGLPAAMSSMNEKQPLLNKPGSNHRQRYVLVIHGGAGTMSKDRSTPEQRANYKAALSKALQAGHAVLKDGGEAMDAAVAAVSTMEDCPLFNSGKGSVFNVAGKNELETSIMLSKPPASVTSIPPTRRGFGITLLTHVRNPSKLARALYLAPVAAPHTMLSGLGAEEVGRELGIELVDESYFWTENRWREHRRGLGLPEEPLPYPPVSDDSGPSMPLDQLPKGTVGAVALDVRGCIAAVTSTGGRTNKLVGRIGDTPSMGSGFWAEEWVVKSWWRRKWRALKGQPSKIAVGVSGTGDGDYFIRLATASTIGRRIRYRHESVKKAAAHCVEELRHDGGEGGVIALDNKGHVAMPSIVAVCIEALSGKMVYQRQQFSRTIFLNKTQVFIALL</sequence>
<name>A0A8K0V1C2_9AGAR</name>
<dbReference type="InterPro" id="IPR000246">
    <property type="entry name" value="Peptidase_T2"/>
</dbReference>
<dbReference type="CDD" id="cd04701">
    <property type="entry name" value="Asparaginase_2"/>
    <property type="match status" value="1"/>
</dbReference>
<reference evidence="4" key="1">
    <citation type="journal article" date="2021" name="New Phytol.">
        <title>Evolutionary innovations through gain and loss of genes in the ectomycorrhizal Boletales.</title>
        <authorList>
            <person name="Wu G."/>
            <person name="Miyauchi S."/>
            <person name="Morin E."/>
            <person name="Kuo A."/>
            <person name="Drula E."/>
            <person name="Varga T."/>
            <person name="Kohler A."/>
            <person name="Feng B."/>
            <person name="Cao Y."/>
            <person name="Lipzen A."/>
            <person name="Daum C."/>
            <person name="Hundley H."/>
            <person name="Pangilinan J."/>
            <person name="Johnson J."/>
            <person name="Barry K."/>
            <person name="LaButti K."/>
            <person name="Ng V."/>
            <person name="Ahrendt S."/>
            <person name="Min B."/>
            <person name="Choi I.G."/>
            <person name="Park H."/>
            <person name="Plett J.M."/>
            <person name="Magnuson J."/>
            <person name="Spatafora J.W."/>
            <person name="Nagy L.G."/>
            <person name="Henrissat B."/>
            <person name="Grigoriev I.V."/>
            <person name="Yang Z.L."/>
            <person name="Xu J."/>
            <person name="Martin F.M."/>
        </authorList>
    </citation>
    <scope>NUCLEOTIDE SEQUENCE</scope>
    <source>
        <strain evidence="4">KKN 215</strain>
    </source>
</reference>
<dbReference type="PANTHER" id="PTHR10188">
    <property type="entry name" value="L-ASPARAGINASE"/>
    <property type="match status" value="1"/>
</dbReference>
<evidence type="ECO:0000256" key="2">
    <source>
        <dbReference type="PIRSR" id="PIRSR600246-2"/>
    </source>
</evidence>
<feature type="binding site" evidence="2">
    <location>
        <begin position="316"/>
        <end position="319"/>
    </location>
    <ligand>
        <name>substrate</name>
    </ligand>
</feature>
<feature type="site" description="Cleavage; by autolysis" evidence="3">
    <location>
        <begin position="244"/>
        <end position="245"/>
    </location>
</feature>
<organism evidence="4 5">
    <name type="scientific">Cristinia sonorae</name>
    <dbReference type="NCBI Taxonomy" id="1940300"/>
    <lineage>
        <taxon>Eukaryota</taxon>
        <taxon>Fungi</taxon>
        <taxon>Dikarya</taxon>
        <taxon>Basidiomycota</taxon>
        <taxon>Agaricomycotina</taxon>
        <taxon>Agaricomycetes</taxon>
        <taxon>Agaricomycetidae</taxon>
        <taxon>Agaricales</taxon>
        <taxon>Pleurotineae</taxon>
        <taxon>Stephanosporaceae</taxon>
        <taxon>Cristinia</taxon>
    </lineage>
</organism>
<evidence type="ECO:0000256" key="1">
    <source>
        <dbReference type="PIRSR" id="PIRSR600246-1"/>
    </source>
</evidence>
<dbReference type="GO" id="GO:0016787">
    <property type="term" value="F:hydrolase activity"/>
    <property type="evidence" value="ECO:0007669"/>
    <property type="project" value="InterPro"/>
</dbReference>
<dbReference type="AlphaFoldDB" id="A0A8K0V1C2"/>
<evidence type="ECO:0000313" key="4">
    <source>
        <dbReference type="EMBL" id="KAH8107804.1"/>
    </source>
</evidence>
<dbReference type="GO" id="GO:0005737">
    <property type="term" value="C:cytoplasm"/>
    <property type="evidence" value="ECO:0007669"/>
    <property type="project" value="TreeGrafter"/>
</dbReference>
<dbReference type="InterPro" id="IPR029055">
    <property type="entry name" value="Ntn_hydrolases_N"/>
</dbReference>
<dbReference type="PANTHER" id="PTHR10188:SF43">
    <property type="entry name" value="ASPARAGINASE (EUROFUNG)"/>
    <property type="match status" value="1"/>
</dbReference>
<evidence type="ECO:0000256" key="3">
    <source>
        <dbReference type="PIRSR" id="PIRSR600246-3"/>
    </source>
</evidence>
<dbReference type="Gene3D" id="3.60.20.30">
    <property type="entry name" value="(Glycosyl)asparaginase"/>
    <property type="match status" value="1"/>
</dbReference>
<feature type="binding site" evidence="2">
    <location>
        <begin position="273"/>
        <end position="276"/>
    </location>
    <ligand>
        <name>substrate</name>
    </ligand>
</feature>
<protein>
    <submittedName>
        <fullName evidence="4">Asparaginase</fullName>
    </submittedName>
</protein>
<dbReference type="EMBL" id="JAEVFJ010000001">
    <property type="protein sequence ID" value="KAH8107804.1"/>
    <property type="molecule type" value="Genomic_DNA"/>
</dbReference>
<proteinExistence type="predicted"/>
<keyword evidence="5" id="KW-1185">Reference proteome</keyword>
<accession>A0A8K0V1C2</accession>
<dbReference type="OrthoDB" id="2262349at2759"/>
<comment type="caution">
    <text evidence="4">The sequence shown here is derived from an EMBL/GenBank/DDBJ whole genome shotgun (WGS) entry which is preliminary data.</text>
</comment>
<dbReference type="Pfam" id="PF01112">
    <property type="entry name" value="Asparaginase_2"/>
    <property type="match status" value="2"/>
</dbReference>
<feature type="active site" description="Nucleophile" evidence="1">
    <location>
        <position position="245"/>
    </location>
</feature>
<dbReference type="Proteomes" id="UP000813824">
    <property type="component" value="Unassembled WGS sequence"/>
</dbReference>
<evidence type="ECO:0000313" key="5">
    <source>
        <dbReference type="Proteomes" id="UP000813824"/>
    </source>
</evidence>